<feature type="transmembrane region" description="Helical" evidence="1">
    <location>
        <begin position="105"/>
        <end position="130"/>
    </location>
</feature>
<feature type="chain" id="PRO_5032915695" description="Shisa N-terminal domain-containing protein" evidence="2">
    <location>
        <begin position="20"/>
        <end position="227"/>
    </location>
</feature>
<proteinExistence type="predicted"/>
<evidence type="ECO:0000259" key="3">
    <source>
        <dbReference type="Pfam" id="PF13908"/>
    </source>
</evidence>
<gene>
    <name evidence="4" type="ORF">OXX778_LOCUS877</name>
</gene>
<keyword evidence="1" id="KW-0472">Membrane</keyword>
<accession>A0A813M022</accession>
<evidence type="ECO:0000256" key="1">
    <source>
        <dbReference type="SAM" id="Phobius"/>
    </source>
</evidence>
<dbReference type="OrthoDB" id="10025410at2759"/>
<reference evidence="4" key="1">
    <citation type="submission" date="2021-02" db="EMBL/GenBank/DDBJ databases">
        <authorList>
            <person name="Nowell W R."/>
        </authorList>
    </citation>
    <scope>NUCLEOTIDE SEQUENCE</scope>
    <source>
        <strain evidence="4">Ploen Becks lab</strain>
    </source>
</reference>
<keyword evidence="2" id="KW-0732">Signal</keyword>
<name>A0A813M022_9BILA</name>
<evidence type="ECO:0000313" key="5">
    <source>
        <dbReference type="Proteomes" id="UP000663879"/>
    </source>
</evidence>
<protein>
    <recommendedName>
        <fullName evidence="3">Shisa N-terminal domain-containing protein</fullName>
    </recommendedName>
</protein>
<dbReference type="Proteomes" id="UP000663879">
    <property type="component" value="Unassembled WGS sequence"/>
</dbReference>
<dbReference type="InterPro" id="IPR053891">
    <property type="entry name" value="Shisa_N"/>
</dbReference>
<feature type="domain" description="Shisa N-terminal" evidence="3">
    <location>
        <begin position="20"/>
        <end position="67"/>
    </location>
</feature>
<dbReference type="Pfam" id="PF13908">
    <property type="entry name" value="Shisa_N"/>
    <property type="match status" value="1"/>
</dbReference>
<keyword evidence="1" id="KW-1133">Transmembrane helix</keyword>
<evidence type="ECO:0000313" key="4">
    <source>
        <dbReference type="EMBL" id="CAF0709877.1"/>
    </source>
</evidence>
<keyword evidence="5" id="KW-1185">Reference proteome</keyword>
<organism evidence="4 5">
    <name type="scientific">Brachionus calyciflorus</name>
    <dbReference type="NCBI Taxonomy" id="104777"/>
    <lineage>
        <taxon>Eukaryota</taxon>
        <taxon>Metazoa</taxon>
        <taxon>Spiralia</taxon>
        <taxon>Gnathifera</taxon>
        <taxon>Rotifera</taxon>
        <taxon>Eurotatoria</taxon>
        <taxon>Monogononta</taxon>
        <taxon>Pseudotrocha</taxon>
        <taxon>Ploima</taxon>
        <taxon>Brachionidae</taxon>
        <taxon>Brachionus</taxon>
    </lineage>
</organism>
<dbReference type="EMBL" id="CAJNOC010000049">
    <property type="protein sequence ID" value="CAF0709877.1"/>
    <property type="molecule type" value="Genomic_DNA"/>
</dbReference>
<keyword evidence="1" id="KW-0812">Transmembrane</keyword>
<comment type="caution">
    <text evidence="4">The sequence shown here is derived from an EMBL/GenBank/DDBJ whole genome shotgun (WGS) entry which is preliminary data.</text>
</comment>
<feature type="signal peptide" evidence="2">
    <location>
        <begin position="1"/>
        <end position="19"/>
    </location>
</feature>
<evidence type="ECO:0000256" key="2">
    <source>
        <dbReference type="SAM" id="SignalP"/>
    </source>
</evidence>
<dbReference type="AlphaFoldDB" id="A0A813M022"/>
<sequence>MRLFIISLLLTIYIQEIRSDSCTVYSITTESYHVEPCIVPGSFCCGGCSNRYCCALPEKKLEQSVCSSLKEEESKPVVKPIESAPVTAAPASSSWITFHTPFQSVLLFLLGLLITLILLCCIPLMCCLCCRDCFRVCGFGGRNNNANVSSTTYGNGFSDQMRKRFDNFFGTSSYNTSTNQNVANTSTTNYVSVAQDDFTASQNTFKTNNQANTIEYHEFSEIKRTYN</sequence>